<organism evidence="3 4">
    <name type="scientific">Blomia tropicalis</name>
    <name type="common">Mite</name>
    <dbReference type="NCBI Taxonomy" id="40697"/>
    <lineage>
        <taxon>Eukaryota</taxon>
        <taxon>Metazoa</taxon>
        <taxon>Ecdysozoa</taxon>
        <taxon>Arthropoda</taxon>
        <taxon>Chelicerata</taxon>
        <taxon>Arachnida</taxon>
        <taxon>Acari</taxon>
        <taxon>Acariformes</taxon>
        <taxon>Sarcoptiformes</taxon>
        <taxon>Astigmata</taxon>
        <taxon>Glycyphagoidea</taxon>
        <taxon>Echimyopodidae</taxon>
        <taxon>Blomia</taxon>
    </lineage>
</organism>
<proteinExistence type="predicted"/>
<sequence>MDDSFIGLNQVRSIHAAKIGLRSLKKEYFSHLKNLQRLDLSANEIEQLDIDAFSSEYDNNFQLRELDLSYNRIHHLPTNIFMVLRQPERINLANNRLVELNQIFRFNRDAIQYNPIQIILSNNSIRNDHFTNHTFNDLVERGHYIELDLTHNKLAWIDEEIFGKLLTNSSYGKSILLLNNNPIQCTNCRNRWLFRMENKQRGWLRSSIKLESCIEKKKRLFDYNLNDFGHC</sequence>
<protein>
    <submittedName>
        <fullName evidence="3">Uncharacterized protein</fullName>
    </submittedName>
</protein>
<dbReference type="Gene3D" id="3.80.10.10">
    <property type="entry name" value="Ribonuclease Inhibitor"/>
    <property type="match status" value="3"/>
</dbReference>
<evidence type="ECO:0000313" key="3">
    <source>
        <dbReference type="EMBL" id="KAJ6222498.1"/>
    </source>
</evidence>
<dbReference type="Pfam" id="PF00560">
    <property type="entry name" value="LRR_1"/>
    <property type="match status" value="2"/>
</dbReference>
<comment type="caution">
    <text evidence="3">The sequence shown here is derived from an EMBL/GenBank/DDBJ whole genome shotgun (WGS) entry which is preliminary data.</text>
</comment>
<reference evidence="3" key="1">
    <citation type="submission" date="2022-12" db="EMBL/GenBank/DDBJ databases">
        <title>Genome assemblies of Blomia tropicalis.</title>
        <authorList>
            <person name="Cui Y."/>
        </authorList>
    </citation>
    <scope>NUCLEOTIDE SEQUENCE</scope>
    <source>
        <tissue evidence="3">Adult mites</tissue>
    </source>
</reference>
<dbReference type="SUPFAM" id="SSF52058">
    <property type="entry name" value="L domain-like"/>
    <property type="match status" value="1"/>
</dbReference>
<accession>A0A9Q0M9Y9</accession>
<dbReference type="InterPro" id="IPR001611">
    <property type="entry name" value="Leu-rich_rpt"/>
</dbReference>
<evidence type="ECO:0000256" key="2">
    <source>
        <dbReference type="ARBA" id="ARBA00022737"/>
    </source>
</evidence>
<dbReference type="PROSITE" id="PS51450">
    <property type="entry name" value="LRR"/>
    <property type="match status" value="2"/>
</dbReference>
<evidence type="ECO:0000256" key="1">
    <source>
        <dbReference type="ARBA" id="ARBA00022614"/>
    </source>
</evidence>
<keyword evidence="2" id="KW-0677">Repeat</keyword>
<dbReference type="InterPro" id="IPR003591">
    <property type="entry name" value="Leu-rich_rpt_typical-subtyp"/>
</dbReference>
<dbReference type="Proteomes" id="UP001142055">
    <property type="component" value="Chromosome 1"/>
</dbReference>
<dbReference type="EMBL" id="JAPWDV010000001">
    <property type="protein sequence ID" value="KAJ6222498.1"/>
    <property type="molecule type" value="Genomic_DNA"/>
</dbReference>
<dbReference type="PANTHER" id="PTHR24366">
    <property type="entry name" value="IG(IMMUNOGLOBULIN) AND LRR(LEUCINE RICH REPEAT) DOMAINS"/>
    <property type="match status" value="1"/>
</dbReference>
<evidence type="ECO:0000313" key="4">
    <source>
        <dbReference type="Proteomes" id="UP001142055"/>
    </source>
</evidence>
<name>A0A9Q0M9Y9_BLOTA</name>
<dbReference type="AlphaFoldDB" id="A0A9Q0M9Y9"/>
<keyword evidence="1" id="KW-0433">Leucine-rich repeat</keyword>
<keyword evidence="4" id="KW-1185">Reference proteome</keyword>
<dbReference type="SMART" id="SM00369">
    <property type="entry name" value="LRR_TYP"/>
    <property type="match status" value="3"/>
</dbReference>
<dbReference type="PANTHER" id="PTHR24366:SF96">
    <property type="entry name" value="LEUCINE RICH REPEAT CONTAINING 53"/>
    <property type="match status" value="1"/>
</dbReference>
<dbReference type="InterPro" id="IPR032675">
    <property type="entry name" value="LRR_dom_sf"/>
</dbReference>
<gene>
    <name evidence="3" type="ORF">RDWZM_001043</name>
</gene>